<dbReference type="InterPro" id="IPR015943">
    <property type="entry name" value="WD40/YVTN_repeat-like_dom_sf"/>
</dbReference>
<proteinExistence type="predicted"/>
<dbReference type="SUPFAM" id="SSF50978">
    <property type="entry name" value="WD40 repeat-like"/>
    <property type="match status" value="1"/>
</dbReference>
<evidence type="ECO:0000256" key="4">
    <source>
        <dbReference type="SAM" id="MobiDB-lite"/>
    </source>
</evidence>
<keyword evidence="6" id="KW-1185">Reference proteome</keyword>
<dbReference type="PRINTS" id="PR00320">
    <property type="entry name" value="GPROTEINBRPT"/>
</dbReference>
<feature type="region of interest" description="Disordered" evidence="4">
    <location>
        <begin position="21"/>
        <end position="42"/>
    </location>
</feature>
<dbReference type="Pfam" id="PF00400">
    <property type="entry name" value="WD40"/>
    <property type="match status" value="3"/>
</dbReference>
<dbReference type="Proteomes" id="UP001620645">
    <property type="component" value="Unassembled WGS sequence"/>
</dbReference>
<evidence type="ECO:0000256" key="3">
    <source>
        <dbReference type="PROSITE-ProRule" id="PRU00221"/>
    </source>
</evidence>
<reference evidence="5 6" key="1">
    <citation type="submission" date="2024-10" db="EMBL/GenBank/DDBJ databases">
        <authorList>
            <person name="Kim D."/>
        </authorList>
    </citation>
    <scope>NUCLEOTIDE SEQUENCE [LARGE SCALE GENOMIC DNA]</scope>
    <source>
        <strain evidence="5">Taebaek</strain>
    </source>
</reference>
<dbReference type="Gene3D" id="2.130.10.10">
    <property type="entry name" value="YVTN repeat-like/Quinoprotein amine dehydrogenase"/>
    <property type="match status" value="2"/>
</dbReference>
<sequence>MVIPSSLFSLMEIRKTKTFSVSPSSLSVSPPNSSADIASSLPSGDDEVYDTAFISRGSNCVALATNSEELRIHCLDSGESVGIGHGHSQSILCVDSPSWDDQIIASGSKDNSIFFWRIDGVKTDSASDGHLNLTNAFMADKITVATGHTHSVASVGFSHSKSLPFLVSVSTDTTLKLWPLSELIVKQEKGEQQQQLGDFKLSASATVVAHSKDINNVDISANDRLCVTASMDKTAKLWHIDRKTGQLSAGGTLGGHKRGVWCARFSKNQQFNWLTNKGPYDDVREFS</sequence>
<dbReference type="PANTHER" id="PTHR19854">
    <property type="entry name" value="TRANSDUCIN BETA-LIKE 3"/>
    <property type="match status" value="1"/>
</dbReference>
<keyword evidence="2" id="KW-0677">Repeat</keyword>
<dbReference type="AlphaFoldDB" id="A0ABD2KLB6"/>
<dbReference type="EMBL" id="JBICCN010000011">
    <property type="protein sequence ID" value="KAL3103739.1"/>
    <property type="molecule type" value="Genomic_DNA"/>
</dbReference>
<gene>
    <name evidence="5" type="ORF">niasHS_001341</name>
</gene>
<dbReference type="PANTHER" id="PTHR19854:SF15">
    <property type="entry name" value="TRANSDUCIN BETA-LIKE PROTEIN 3"/>
    <property type="match status" value="1"/>
</dbReference>
<dbReference type="PROSITE" id="PS50294">
    <property type="entry name" value="WD_REPEATS_REGION"/>
    <property type="match status" value="2"/>
</dbReference>
<organism evidence="5 6">
    <name type="scientific">Heterodera schachtii</name>
    <name type="common">Sugarbeet cyst nematode worm</name>
    <name type="synonym">Tylenchus schachtii</name>
    <dbReference type="NCBI Taxonomy" id="97005"/>
    <lineage>
        <taxon>Eukaryota</taxon>
        <taxon>Metazoa</taxon>
        <taxon>Ecdysozoa</taxon>
        <taxon>Nematoda</taxon>
        <taxon>Chromadorea</taxon>
        <taxon>Rhabditida</taxon>
        <taxon>Tylenchina</taxon>
        <taxon>Tylenchomorpha</taxon>
        <taxon>Tylenchoidea</taxon>
        <taxon>Heteroderidae</taxon>
        <taxon>Heteroderinae</taxon>
        <taxon>Heterodera</taxon>
    </lineage>
</organism>
<dbReference type="InterPro" id="IPR001680">
    <property type="entry name" value="WD40_rpt"/>
</dbReference>
<name>A0ABD2KLB6_HETSC</name>
<evidence type="ECO:0000313" key="6">
    <source>
        <dbReference type="Proteomes" id="UP001620645"/>
    </source>
</evidence>
<evidence type="ECO:0000256" key="1">
    <source>
        <dbReference type="ARBA" id="ARBA00022574"/>
    </source>
</evidence>
<evidence type="ECO:0000256" key="2">
    <source>
        <dbReference type="ARBA" id="ARBA00022737"/>
    </source>
</evidence>
<comment type="caution">
    <text evidence="5">The sequence shown here is derived from an EMBL/GenBank/DDBJ whole genome shotgun (WGS) entry which is preliminary data.</text>
</comment>
<dbReference type="InterPro" id="IPR020472">
    <property type="entry name" value="WD40_PAC1"/>
</dbReference>
<evidence type="ECO:0000313" key="5">
    <source>
        <dbReference type="EMBL" id="KAL3103739.1"/>
    </source>
</evidence>
<feature type="repeat" description="WD" evidence="3">
    <location>
        <begin position="207"/>
        <end position="248"/>
    </location>
</feature>
<protein>
    <submittedName>
        <fullName evidence="5">Uncharacterized protein</fullName>
    </submittedName>
</protein>
<dbReference type="SMART" id="SM00320">
    <property type="entry name" value="WD40"/>
    <property type="match status" value="4"/>
</dbReference>
<feature type="repeat" description="WD" evidence="3">
    <location>
        <begin position="145"/>
        <end position="178"/>
    </location>
</feature>
<accession>A0ABD2KLB6</accession>
<keyword evidence="1 3" id="KW-0853">WD repeat</keyword>
<dbReference type="InterPro" id="IPR036322">
    <property type="entry name" value="WD40_repeat_dom_sf"/>
</dbReference>
<feature type="compositionally biased region" description="Low complexity" evidence="4">
    <location>
        <begin position="21"/>
        <end position="34"/>
    </location>
</feature>
<dbReference type="PROSITE" id="PS50082">
    <property type="entry name" value="WD_REPEATS_2"/>
    <property type="match status" value="2"/>
</dbReference>